<dbReference type="FunCoup" id="G3AKU8">
    <property type="interactions" value="371"/>
</dbReference>
<evidence type="ECO:0000256" key="2">
    <source>
        <dbReference type="ARBA" id="ARBA00004123"/>
    </source>
</evidence>
<dbReference type="Gene3D" id="3.10.660.10">
    <property type="entry name" value="DPH Zinc finger"/>
    <property type="match status" value="1"/>
</dbReference>
<proteinExistence type="inferred from homology"/>
<dbReference type="PROSITE" id="PS50076">
    <property type="entry name" value="DNAJ_2"/>
    <property type="match status" value="1"/>
</dbReference>
<dbReference type="GO" id="GO:0005634">
    <property type="term" value="C:nucleus"/>
    <property type="evidence" value="ECO:0007669"/>
    <property type="project" value="UniProtKB-SubCell"/>
</dbReference>
<evidence type="ECO:0000256" key="1">
    <source>
        <dbReference type="ARBA" id="ARBA00003474"/>
    </source>
</evidence>
<reference evidence="13 14" key="1">
    <citation type="journal article" date="2011" name="Proc. Natl. Acad. Sci. U.S.A.">
        <title>Comparative genomics of xylose-fermenting fungi for enhanced biofuel production.</title>
        <authorList>
            <person name="Wohlbach D.J."/>
            <person name="Kuo A."/>
            <person name="Sato T.K."/>
            <person name="Potts K.M."/>
            <person name="Salamov A.A."/>
            <person name="LaButti K.M."/>
            <person name="Sun H."/>
            <person name="Clum A."/>
            <person name="Pangilinan J.L."/>
            <person name="Lindquist E.A."/>
            <person name="Lucas S."/>
            <person name="Lapidus A."/>
            <person name="Jin M."/>
            <person name="Gunawan C."/>
            <person name="Balan V."/>
            <person name="Dale B.E."/>
            <person name="Jeffries T.W."/>
            <person name="Zinkel R."/>
            <person name="Barry K.W."/>
            <person name="Grigoriev I.V."/>
            <person name="Gasch A.P."/>
        </authorList>
    </citation>
    <scope>NUCLEOTIDE SEQUENCE [LARGE SCALE GENOMIC DNA]</scope>
    <source>
        <strain evidence="14">NRRL Y-27907 / 11-Y1</strain>
    </source>
</reference>
<gene>
    <name evidence="13" type="ORF">SPAPADRAFT_60983</name>
</gene>
<evidence type="ECO:0000256" key="7">
    <source>
        <dbReference type="ARBA" id="ARBA00022723"/>
    </source>
</evidence>
<dbReference type="Pfam" id="PF05207">
    <property type="entry name" value="Zn_ribbon_CSL"/>
    <property type="match status" value="1"/>
</dbReference>
<dbReference type="InterPro" id="IPR007872">
    <property type="entry name" value="DPH_MB_dom"/>
</dbReference>
<keyword evidence="9" id="KW-0408">Iron</keyword>
<name>G3AKU8_SPAPN</name>
<feature type="domain" description="J" evidence="11">
    <location>
        <begin position="4"/>
        <end position="68"/>
    </location>
</feature>
<comment type="function">
    <text evidence="1">Required for the first step of diphthamide biosynthesis, the transfer of 3-amino-3-carboxypropyl from S-adenosyl-L-methionine to a histidine residue. Diphthamide is a post-translational modification of histidine which occurs in elongation factor 2.</text>
</comment>
<dbReference type="UniPathway" id="UPA00559"/>
<comment type="similarity">
    <text evidence="4">Belongs to the DPH4 family.</text>
</comment>
<keyword evidence="14" id="KW-1185">Reference proteome</keyword>
<dbReference type="CDD" id="cd06257">
    <property type="entry name" value="DnaJ"/>
    <property type="match status" value="1"/>
</dbReference>
<dbReference type="Pfam" id="PF00226">
    <property type="entry name" value="DnaJ"/>
    <property type="match status" value="1"/>
</dbReference>
<dbReference type="GeneID" id="18873668"/>
<dbReference type="EMBL" id="GL996501">
    <property type="protein sequence ID" value="EGW33648.1"/>
    <property type="molecule type" value="Genomic_DNA"/>
</dbReference>
<dbReference type="STRING" id="619300.G3AKU8"/>
<dbReference type="PROSITE" id="PS51074">
    <property type="entry name" value="DPH_MB"/>
    <property type="match status" value="1"/>
</dbReference>
<dbReference type="KEGG" id="spaa:SPAPADRAFT_60983"/>
<evidence type="ECO:0000259" key="12">
    <source>
        <dbReference type="PROSITE" id="PS51074"/>
    </source>
</evidence>
<dbReference type="SMART" id="SM00271">
    <property type="entry name" value="DnaJ"/>
    <property type="match status" value="1"/>
</dbReference>
<dbReference type="InParanoid" id="G3AKU8"/>
<keyword evidence="6" id="KW-0963">Cytoplasm</keyword>
<keyword evidence="10" id="KW-0539">Nucleus</keyword>
<keyword evidence="7" id="KW-0479">Metal-binding</keyword>
<evidence type="ECO:0000256" key="6">
    <source>
        <dbReference type="ARBA" id="ARBA00022490"/>
    </source>
</evidence>
<evidence type="ECO:0000313" key="13">
    <source>
        <dbReference type="EMBL" id="EGW33648.1"/>
    </source>
</evidence>
<organism evidence="14">
    <name type="scientific">Spathaspora passalidarum (strain NRRL Y-27907 / 11-Y1)</name>
    <dbReference type="NCBI Taxonomy" id="619300"/>
    <lineage>
        <taxon>Eukaryota</taxon>
        <taxon>Fungi</taxon>
        <taxon>Dikarya</taxon>
        <taxon>Ascomycota</taxon>
        <taxon>Saccharomycotina</taxon>
        <taxon>Pichiomycetes</taxon>
        <taxon>Debaryomycetaceae</taxon>
        <taxon>Spathaspora</taxon>
    </lineage>
</organism>
<dbReference type="Gene3D" id="1.10.287.110">
    <property type="entry name" value="DnaJ domain"/>
    <property type="match status" value="1"/>
</dbReference>
<evidence type="ECO:0000256" key="5">
    <source>
        <dbReference type="ARBA" id="ARBA00021797"/>
    </source>
</evidence>
<dbReference type="InterPro" id="IPR044248">
    <property type="entry name" value="DPH3/4-like"/>
</dbReference>
<dbReference type="SUPFAM" id="SSF144217">
    <property type="entry name" value="CSL zinc finger"/>
    <property type="match status" value="1"/>
</dbReference>
<dbReference type="eggNOG" id="KOG0714">
    <property type="taxonomic scope" value="Eukaryota"/>
</dbReference>
<dbReference type="RefSeq" id="XP_007375163.1">
    <property type="nucleotide sequence ID" value="XM_007375101.1"/>
</dbReference>
<dbReference type="AlphaFoldDB" id="G3AKU8"/>
<dbReference type="PRINTS" id="PR00625">
    <property type="entry name" value="JDOMAIN"/>
</dbReference>
<dbReference type="InterPro" id="IPR036671">
    <property type="entry name" value="DPH_MB_sf"/>
</dbReference>
<dbReference type="GO" id="GO:0017183">
    <property type="term" value="P:protein histidyl modification to diphthamide"/>
    <property type="evidence" value="ECO:0007669"/>
    <property type="project" value="UniProtKB-UniPathway"/>
</dbReference>
<dbReference type="PANTHER" id="PTHR21454">
    <property type="entry name" value="DPH3 HOMOLOG-RELATED"/>
    <property type="match status" value="1"/>
</dbReference>
<dbReference type="SUPFAM" id="SSF46565">
    <property type="entry name" value="Chaperone J-domain"/>
    <property type="match status" value="1"/>
</dbReference>
<dbReference type="OMA" id="IIGCRGC"/>
<dbReference type="GO" id="GO:0046872">
    <property type="term" value="F:metal ion binding"/>
    <property type="evidence" value="ECO:0007669"/>
    <property type="project" value="UniProtKB-KW"/>
</dbReference>
<feature type="domain" description="DPH-type MB" evidence="12">
    <location>
        <begin position="83"/>
        <end position="151"/>
    </location>
</feature>
<keyword evidence="8" id="KW-0862">Zinc</keyword>
<evidence type="ECO:0000259" key="11">
    <source>
        <dbReference type="PROSITE" id="PS50076"/>
    </source>
</evidence>
<sequence>MTKTYYELLGISPTSSSIEIKQAYREKLLTTHPDKVNNKGVQDEISLIKEAYRTLIDSESRTNYDNSIIQGSKLKGFNLNGGGLDLYSLEDFEFDEDNVIWSKTCPRCQFPEGIKLCETDLEQNGTADNQGGYDIIVQCSSCSLWIQVKYYDAVESD</sequence>
<evidence type="ECO:0000256" key="4">
    <source>
        <dbReference type="ARBA" id="ARBA00006169"/>
    </source>
</evidence>
<dbReference type="InterPro" id="IPR036869">
    <property type="entry name" value="J_dom_sf"/>
</dbReference>
<dbReference type="GO" id="GO:0005737">
    <property type="term" value="C:cytoplasm"/>
    <property type="evidence" value="ECO:0007669"/>
    <property type="project" value="UniProtKB-SubCell"/>
</dbReference>
<evidence type="ECO:0000256" key="10">
    <source>
        <dbReference type="ARBA" id="ARBA00023242"/>
    </source>
</evidence>
<evidence type="ECO:0000256" key="8">
    <source>
        <dbReference type="ARBA" id="ARBA00022833"/>
    </source>
</evidence>
<dbReference type="HOGENOM" id="CLU_017633_7_0_1"/>
<evidence type="ECO:0000256" key="3">
    <source>
        <dbReference type="ARBA" id="ARBA00004496"/>
    </source>
</evidence>
<protein>
    <recommendedName>
        <fullName evidence="5">Diphthamide biosynthesis protein 4</fullName>
    </recommendedName>
</protein>
<comment type="subcellular location">
    <subcellularLocation>
        <location evidence="3">Cytoplasm</location>
    </subcellularLocation>
    <subcellularLocation>
        <location evidence="2">Nucleus</location>
    </subcellularLocation>
</comment>
<dbReference type="OrthoDB" id="445556at2759"/>
<evidence type="ECO:0000313" key="14">
    <source>
        <dbReference type="Proteomes" id="UP000000709"/>
    </source>
</evidence>
<dbReference type="PANTHER" id="PTHR21454:SF46">
    <property type="entry name" value="DIPHTHAMIDE BIOSYNTHESIS PROTEIN 4"/>
    <property type="match status" value="1"/>
</dbReference>
<dbReference type="Proteomes" id="UP000000709">
    <property type="component" value="Unassembled WGS sequence"/>
</dbReference>
<accession>G3AKU8</accession>
<dbReference type="InterPro" id="IPR001623">
    <property type="entry name" value="DnaJ_domain"/>
</dbReference>
<evidence type="ECO:0000256" key="9">
    <source>
        <dbReference type="ARBA" id="ARBA00023004"/>
    </source>
</evidence>